<dbReference type="OrthoDB" id="225238at2"/>
<dbReference type="GO" id="GO:0043190">
    <property type="term" value="C:ATP-binding cassette (ABC) transporter complex"/>
    <property type="evidence" value="ECO:0007669"/>
    <property type="project" value="InterPro"/>
</dbReference>
<keyword evidence="5" id="KW-1185">Reference proteome</keyword>
<dbReference type="PANTHER" id="PTHR35841">
    <property type="entry name" value="PHOSPHONATES-BINDING PERIPLASMIC PROTEIN"/>
    <property type="match status" value="1"/>
</dbReference>
<keyword evidence="2 3" id="KW-0732">Signal</keyword>
<evidence type="ECO:0000256" key="2">
    <source>
        <dbReference type="ARBA" id="ARBA00022729"/>
    </source>
</evidence>
<dbReference type="PANTHER" id="PTHR35841:SF1">
    <property type="entry name" value="PHOSPHONATES-BINDING PERIPLASMIC PROTEIN"/>
    <property type="match status" value="1"/>
</dbReference>
<organism evidence="4 5">
    <name type="scientific">Sediminicurvatus halobius</name>
    <dbReference type="NCBI Taxonomy" id="2182432"/>
    <lineage>
        <taxon>Bacteria</taxon>
        <taxon>Pseudomonadati</taxon>
        <taxon>Pseudomonadota</taxon>
        <taxon>Gammaproteobacteria</taxon>
        <taxon>Chromatiales</taxon>
        <taxon>Ectothiorhodospiraceae</taxon>
        <taxon>Sediminicurvatus</taxon>
    </lineage>
</organism>
<dbReference type="CDD" id="cd13572">
    <property type="entry name" value="PBP2_PnhD_2"/>
    <property type="match status" value="1"/>
</dbReference>
<comment type="similarity">
    <text evidence="1">Belongs to the phosphate/phosphite/phosphonate binding protein family.</text>
</comment>
<gene>
    <name evidence="4" type="ORF">DEM34_03280</name>
</gene>
<evidence type="ECO:0000313" key="5">
    <source>
        <dbReference type="Proteomes" id="UP000245474"/>
    </source>
</evidence>
<sequence>MRNLLRRLLIAALGLAAPVAGAQTFVFTAIPDQDESALEERFGAVADYLESRLDVDVRYVPVKSYAAAVSAFRNGQVQLAWFGGLSGVQARDAVPGSRAIAQGVEDTEFRTYFIAHESSGLEPADELPEGLRGLTFTFGSKGSTSGRLMPEYHLRQHFGEAPEAIFERVGFSGNHSRTLRLVESGSYQAGALNYAVWEEAVAAGEVDTDAVQVIWETPPYPDYQWSIRGDVDERFGDGFADRVQQALLGMDDPDLLERFPRSGFIPAENDDYASIRETAQAIGLID</sequence>
<dbReference type="RefSeq" id="WP_109676234.1">
    <property type="nucleotide sequence ID" value="NZ_CP086615.1"/>
</dbReference>
<evidence type="ECO:0000313" key="4">
    <source>
        <dbReference type="EMBL" id="PWG64834.1"/>
    </source>
</evidence>
<dbReference type="Gene3D" id="3.40.190.10">
    <property type="entry name" value="Periplasmic binding protein-like II"/>
    <property type="match status" value="2"/>
</dbReference>
<dbReference type="Proteomes" id="UP000245474">
    <property type="component" value="Unassembled WGS sequence"/>
</dbReference>
<dbReference type="NCBIfam" id="TIGR01098">
    <property type="entry name" value="3A0109s03R"/>
    <property type="match status" value="1"/>
</dbReference>
<dbReference type="EMBL" id="QFFI01000004">
    <property type="protein sequence ID" value="PWG64834.1"/>
    <property type="molecule type" value="Genomic_DNA"/>
</dbReference>
<dbReference type="InterPro" id="IPR005770">
    <property type="entry name" value="PhnD"/>
</dbReference>
<feature type="signal peptide" evidence="3">
    <location>
        <begin position="1"/>
        <end position="22"/>
    </location>
</feature>
<dbReference type="InterPro" id="IPR030836">
    <property type="entry name" value="ABC_peri_PhnD-like"/>
</dbReference>
<comment type="caution">
    <text evidence="4">The sequence shown here is derived from an EMBL/GenBank/DDBJ whole genome shotgun (WGS) entry which is preliminary data.</text>
</comment>
<dbReference type="SUPFAM" id="SSF53850">
    <property type="entry name" value="Periplasmic binding protein-like II"/>
    <property type="match status" value="1"/>
</dbReference>
<protein>
    <submittedName>
        <fullName evidence="4">Putative selenate ABC transporter substrate-binding protein</fullName>
    </submittedName>
</protein>
<dbReference type="NCBIfam" id="TIGR04553">
    <property type="entry name" value="ABC_peri_selen"/>
    <property type="match status" value="1"/>
</dbReference>
<evidence type="ECO:0000256" key="1">
    <source>
        <dbReference type="ARBA" id="ARBA00007162"/>
    </source>
</evidence>
<name>A0A2U2N7A1_9GAMM</name>
<dbReference type="AlphaFoldDB" id="A0A2U2N7A1"/>
<reference evidence="4 5" key="1">
    <citation type="submission" date="2018-05" db="EMBL/GenBank/DDBJ databases">
        <title>Spiribacter halobius sp. nov., a moderately halophilic bacterium isolated from marine solar saltern.</title>
        <authorList>
            <person name="Zheng W.-S."/>
            <person name="Lu D.-C."/>
            <person name="Du Z.-J."/>
        </authorList>
    </citation>
    <scope>NUCLEOTIDE SEQUENCE [LARGE SCALE GENOMIC DNA]</scope>
    <source>
        <strain evidence="4 5">E85</strain>
    </source>
</reference>
<feature type="chain" id="PRO_5015737835" evidence="3">
    <location>
        <begin position="23"/>
        <end position="286"/>
    </location>
</feature>
<accession>A0A2U2N7A1</accession>
<dbReference type="Pfam" id="PF12974">
    <property type="entry name" value="Phosphonate-bd"/>
    <property type="match status" value="1"/>
</dbReference>
<proteinExistence type="inferred from homology"/>
<dbReference type="GO" id="GO:0055085">
    <property type="term" value="P:transmembrane transport"/>
    <property type="evidence" value="ECO:0007669"/>
    <property type="project" value="InterPro"/>
</dbReference>
<evidence type="ECO:0000256" key="3">
    <source>
        <dbReference type="SAM" id="SignalP"/>
    </source>
</evidence>